<dbReference type="PANTHER" id="PTHR12756">
    <property type="entry name" value="CYTOSOLIC CARBOXYPEPTIDASE"/>
    <property type="match status" value="1"/>
</dbReference>
<dbReference type="EMBL" id="HBGD01010122">
    <property type="protein sequence ID" value="CAD9085055.1"/>
    <property type="molecule type" value="Transcribed_RNA"/>
</dbReference>
<gene>
    <name evidence="6" type="ORF">PCOS0759_LOCUS8309</name>
</gene>
<dbReference type="GO" id="GO:0006508">
    <property type="term" value="P:proteolysis"/>
    <property type="evidence" value="ECO:0007669"/>
    <property type="project" value="InterPro"/>
</dbReference>
<feature type="region of interest" description="Disordered" evidence="4">
    <location>
        <begin position="559"/>
        <end position="593"/>
    </location>
</feature>
<feature type="compositionally biased region" description="Polar residues" evidence="4">
    <location>
        <begin position="1"/>
        <end position="11"/>
    </location>
</feature>
<evidence type="ECO:0000256" key="2">
    <source>
        <dbReference type="ARBA" id="ARBA00005988"/>
    </source>
</evidence>
<organism evidence="6">
    <name type="scientific">Percolomonas cosmopolitus</name>
    <dbReference type="NCBI Taxonomy" id="63605"/>
    <lineage>
        <taxon>Eukaryota</taxon>
        <taxon>Discoba</taxon>
        <taxon>Heterolobosea</taxon>
        <taxon>Tetramitia</taxon>
        <taxon>Eutetramitia</taxon>
        <taxon>Percolomonadidae</taxon>
        <taxon>Percolomonas</taxon>
    </lineage>
</organism>
<dbReference type="PANTHER" id="PTHR12756:SF9">
    <property type="entry name" value="CYTOSOLIC CARBOXYPEPTIDASE 6"/>
    <property type="match status" value="1"/>
</dbReference>
<accession>A0A7S1KVG6</accession>
<dbReference type="InterPro" id="IPR050821">
    <property type="entry name" value="Cytosolic_carboxypeptidase"/>
</dbReference>
<feature type="active site" description="Proton donor/acceptor" evidence="3">
    <location>
        <position position="517"/>
    </location>
</feature>
<evidence type="ECO:0000256" key="3">
    <source>
        <dbReference type="PROSITE-ProRule" id="PRU01379"/>
    </source>
</evidence>
<name>A0A7S1KVG6_9EUKA</name>
<comment type="cofactor">
    <cofactor evidence="1">
        <name>Zn(2+)</name>
        <dbReference type="ChEBI" id="CHEBI:29105"/>
    </cofactor>
</comment>
<feature type="compositionally biased region" description="Basic residues" evidence="4">
    <location>
        <begin position="579"/>
        <end position="593"/>
    </location>
</feature>
<reference evidence="6" key="1">
    <citation type="submission" date="2021-01" db="EMBL/GenBank/DDBJ databases">
        <authorList>
            <person name="Corre E."/>
            <person name="Pelletier E."/>
            <person name="Niang G."/>
            <person name="Scheremetjew M."/>
            <person name="Finn R."/>
            <person name="Kale V."/>
            <person name="Holt S."/>
            <person name="Cochrane G."/>
            <person name="Meng A."/>
            <person name="Brown T."/>
            <person name="Cohen L."/>
        </authorList>
    </citation>
    <scope>NUCLEOTIDE SEQUENCE</scope>
    <source>
        <strain evidence="6">WS</strain>
    </source>
</reference>
<dbReference type="Pfam" id="PF00246">
    <property type="entry name" value="Peptidase_M14"/>
    <property type="match status" value="1"/>
</dbReference>
<evidence type="ECO:0000256" key="1">
    <source>
        <dbReference type="ARBA" id="ARBA00001947"/>
    </source>
</evidence>
<feature type="domain" description="Peptidase M14" evidence="5">
    <location>
        <begin position="272"/>
        <end position="553"/>
    </location>
</feature>
<dbReference type="InterPro" id="IPR040626">
    <property type="entry name" value="Pepdidase_M14_N"/>
</dbReference>
<evidence type="ECO:0000259" key="5">
    <source>
        <dbReference type="PROSITE" id="PS52035"/>
    </source>
</evidence>
<feature type="compositionally biased region" description="Low complexity" evidence="4">
    <location>
        <begin position="559"/>
        <end position="571"/>
    </location>
</feature>
<protein>
    <recommendedName>
        <fullName evidence="5">Peptidase M14 domain-containing protein</fullName>
    </recommendedName>
</protein>
<feature type="region of interest" description="Disordered" evidence="4">
    <location>
        <begin position="102"/>
        <end position="143"/>
    </location>
</feature>
<dbReference type="InterPro" id="IPR000834">
    <property type="entry name" value="Peptidase_M14"/>
</dbReference>
<proteinExistence type="inferred from homology"/>
<sequence length="593" mass="67334">MTKTNNGSTSAAAMEQVTDLPITPPRDTTQNQTQGNSSPSTNSSPLHAENFSSAQPNTPGQQENVQYSSAADSAELTPPITPGTKNKLETAIGDLVENMGRSRLTSGASDNTPNVPFPLSQAQHRNSVTTSSTATSDADSLSSKLTTNLQFKSNFESGNLGRVHQRSEFEFDLYIRPDSNNPNYRLWFYFSVSNVKKNQRVLLNICNFSKTKSLYRNGMTPLVSSKQRPQWENIPERQCFYYRCPRHRRSYVMSFMFVFDRDDDVYYFAYCFPYTYSDLQKFLLHIRSRELSWYKQELLTRTIMRRRLDLLTITNSEVMSEYGRKHVASLNGERGIRKKMIFITARVHPGETPSSFICHGLISFLISDHPNAVLLRDFTIFKVIPMLNPDGVFLGNYRCSSVGNDLNRHWLNPEDWAHPTIVATRNILLQYKNDPTVELDFFIDIHSHSVGTSAFMYVNYIDDSKESQLTFPKLLSVRSPYFSFAQSKICKDAAKLGSGRRALGELLRVANHCYTLEVSFYCWTNSAHRTIPFTEESYTDIGRAMGLTFLDFYKLPSGGSSEKGGSSHAGSNSDSRHSSYGKRSHKKRRNNYS</sequence>
<evidence type="ECO:0000313" key="6">
    <source>
        <dbReference type="EMBL" id="CAD9085055.1"/>
    </source>
</evidence>
<dbReference type="GO" id="GO:0004181">
    <property type="term" value="F:metallocarboxypeptidase activity"/>
    <property type="evidence" value="ECO:0007669"/>
    <property type="project" value="InterPro"/>
</dbReference>
<comment type="similarity">
    <text evidence="2 3">Belongs to the peptidase M14 family.</text>
</comment>
<dbReference type="SUPFAM" id="SSF53187">
    <property type="entry name" value="Zn-dependent exopeptidases"/>
    <property type="match status" value="1"/>
</dbReference>
<dbReference type="GO" id="GO:0008270">
    <property type="term" value="F:zinc ion binding"/>
    <property type="evidence" value="ECO:0007669"/>
    <property type="project" value="InterPro"/>
</dbReference>
<dbReference type="Gene3D" id="3.40.630.10">
    <property type="entry name" value="Zn peptidases"/>
    <property type="match status" value="1"/>
</dbReference>
<evidence type="ECO:0000256" key="4">
    <source>
        <dbReference type="SAM" id="MobiDB-lite"/>
    </source>
</evidence>
<dbReference type="AlphaFoldDB" id="A0A7S1KVG6"/>
<feature type="region of interest" description="Disordered" evidence="4">
    <location>
        <begin position="1"/>
        <end position="86"/>
    </location>
</feature>
<dbReference type="PROSITE" id="PS52035">
    <property type="entry name" value="PEPTIDASE_M14"/>
    <property type="match status" value="1"/>
</dbReference>
<feature type="compositionally biased region" description="Low complexity" evidence="4">
    <location>
        <begin position="129"/>
        <end position="143"/>
    </location>
</feature>
<feature type="compositionally biased region" description="Polar residues" evidence="4">
    <location>
        <begin position="103"/>
        <end position="128"/>
    </location>
</feature>
<dbReference type="Gene3D" id="2.60.40.3120">
    <property type="match status" value="1"/>
</dbReference>
<feature type="compositionally biased region" description="Polar residues" evidence="4">
    <location>
        <begin position="26"/>
        <end position="71"/>
    </location>
</feature>
<dbReference type="Pfam" id="PF18027">
    <property type="entry name" value="Pepdidase_M14_N"/>
    <property type="match status" value="1"/>
</dbReference>